<organism evidence="4">
    <name type="scientific">Hydatigena taeniaeformis</name>
    <name type="common">Feline tapeworm</name>
    <name type="synonym">Taenia taeniaeformis</name>
    <dbReference type="NCBI Taxonomy" id="6205"/>
    <lineage>
        <taxon>Eukaryota</taxon>
        <taxon>Metazoa</taxon>
        <taxon>Spiralia</taxon>
        <taxon>Lophotrochozoa</taxon>
        <taxon>Platyhelminthes</taxon>
        <taxon>Cestoda</taxon>
        <taxon>Eucestoda</taxon>
        <taxon>Cyclophyllidea</taxon>
        <taxon>Taeniidae</taxon>
        <taxon>Hydatigera</taxon>
    </lineage>
</organism>
<evidence type="ECO:0000256" key="1">
    <source>
        <dbReference type="SAM" id="MobiDB-lite"/>
    </source>
</evidence>
<proteinExistence type="predicted"/>
<evidence type="ECO:0000313" key="2">
    <source>
        <dbReference type="EMBL" id="VDM34863.1"/>
    </source>
</evidence>
<protein>
    <submittedName>
        <fullName evidence="2 4">Uncharacterized protein</fullName>
    </submittedName>
</protein>
<evidence type="ECO:0000313" key="4">
    <source>
        <dbReference type="WBParaSite" id="TTAC_0000990801-mRNA-1"/>
    </source>
</evidence>
<accession>A0A0R3X8N3</accession>
<keyword evidence="3" id="KW-1185">Reference proteome</keyword>
<feature type="region of interest" description="Disordered" evidence="1">
    <location>
        <begin position="48"/>
        <end position="69"/>
    </location>
</feature>
<feature type="compositionally biased region" description="Polar residues" evidence="1">
    <location>
        <begin position="56"/>
        <end position="69"/>
    </location>
</feature>
<dbReference type="WBParaSite" id="TTAC_0000990801-mRNA-1">
    <property type="protein sequence ID" value="TTAC_0000990801-mRNA-1"/>
    <property type="gene ID" value="TTAC_0000990801"/>
</dbReference>
<dbReference type="EMBL" id="UYWX01021137">
    <property type="protein sequence ID" value="VDM34863.1"/>
    <property type="molecule type" value="Genomic_DNA"/>
</dbReference>
<name>A0A0R3X8N3_HYDTA</name>
<sequence>MRVDGGIEVMGESEIVTEPYNSVSQLSYDLSPETPLSTSNRRYPPLQLAALKPPNCGSSSRSTPSKMNRNLTESSAIKASPLQVLQSQGLSVIVEWMQSTVEL</sequence>
<reference evidence="4" key="1">
    <citation type="submission" date="2017-02" db="UniProtKB">
        <authorList>
            <consortium name="WormBaseParasite"/>
        </authorList>
    </citation>
    <scope>IDENTIFICATION</scope>
</reference>
<dbReference type="AlphaFoldDB" id="A0A0R3X8N3"/>
<dbReference type="Proteomes" id="UP000274429">
    <property type="component" value="Unassembled WGS sequence"/>
</dbReference>
<evidence type="ECO:0000313" key="3">
    <source>
        <dbReference type="Proteomes" id="UP000274429"/>
    </source>
</evidence>
<gene>
    <name evidence="2" type="ORF">TTAC_LOCUS9893</name>
</gene>
<reference evidence="2 3" key="2">
    <citation type="submission" date="2018-11" db="EMBL/GenBank/DDBJ databases">
        <authorList>
            <consortium name="Pathogen Informatics"/>
        </authorList>
    </citation>
    <scope>NUCLEOTIDE SEQUENCE [LARGE SCALE GENOMIC DNA]</scope>
</reference>